<evidence type="ECO:0000256" key="7">
    <source>
        <dbReference type="ARBA" id="ARBA00048141"/>
    </source>
</evidence>
<evidence type="ECO:0000256" key="4">
    <source>
        <dbReference type="ARBA" id="ARBA00022741"/>
    </source>
</evidence>
<dbReference type="InterPro" id="IPR001048">
    <property type="entry name" value="Asp/Glu/Uridylate_kinase"/>
</dbReference>
<evidence type="ECO:0000256" key="6">
    <source>
        <dbReference type="ARBA" id="ARBA00022840"/>
    </source>
</evidence>
<proteinExistence type="predicted"/>
<evidence type="ECO:0000256" key="3">
    <source>
        <dbReference type="ARBA" id="ARBA00022679"/>
    </source>
</evidence>
<comment type="catalytic activity">
    <reaction evidence="7">
        <text>N-acetyl-L-glutamate + ATP = N-acetyl-L-glutamyl 5-phosphate + ADP</text>
        <dbReference type="Rhea" id="RHEA:14629"/>
        <dbReference type="ChEBI" id="CHEBI:30616"/>
        <dbReference type="ChEBI" id="CHEBI:44337"/>
        <dbReference type="ChEBI" id="CHEBI:57936"/>
        <dbReference type="ChEBI" id="CHEBI:456216"/>
        <dbReference type="EC" id="2.7.2.8"/>
    </reaction>
</comment>
<dbReference type="GO" id="GO:0003991">
    <property type="term" value="F:acetylglutamate kinase activity"/>
    <property type="evidence" value="ECO:0007669"/>
    <property type="project" value="UniProtKB-EC"/>
</dbReference>
<dbReference type="AlphaFoldDB" id="A0AB36DN16"/>
<dbReference type="Gene3D" id="3.40.1160.10">
    <property type="entry name" value="Acetylglutamate kinase-like"/>
    <property type="match status" value="1"/>
</dbReference>
<dbReference type="SUPFAM" id="SSF53633">
    <property type="entry name" value="Carbamate kinase-like"/>
    <property type="match status" value="1"/>
</dbReference>
<name>A0AB36DN16_MORCA</name>
<keyword evidence="4" id="KW-0547">Nucleotide-binding</keyword>
<accession>A0AB36DN16</accession>
<comment type="caution">
    <text evidence="9">The sequence shown here is derived from an EMBL/GenBank/DDBJ whole genome shotgun (WGS) entry which is preliminary data.</text>
</comment>
<evidence type="ECO:0000259" key="8">
    <source>
        <dbReference type="Pfam" id="PF00696"/>
    </source>
</evidence>
<gene>
    <name evidence="9" type="ORF">AO370_1234</name>
</gene>
<dbReference type="PANTHER" id="PTHR23342">
    <property type="entry name" value="N-ACETYLGLUTAMATE SYNTHASE"/>
    <property type="match status" value="1"/>
</dbReference>
<keyword evidence="3 9" id="KW-0808">Transferase</keyword>
<feature type="domain" description="Aspartate/glutamate/uridylate kinase" evidence="8">
    <location>
        <begin position="2"/>
        <end position="102"/>
    </location>
</feature>
<dbReference type="EC" id="2.7.2.8" evidence="2"/>
<sequence>MLIASNFIPVIAPLGVDVNSDTYNINADLVASRVAKFLGAERLLLLTNIKGVLDKQGHVLTHLLAKEIDHLIADRTILGGMFPRLKAQLEAIKSGLHSVPIVDGRVLHACLLEILTKESVGTQILCDKSKSHAIIIPSFTMMGYYLRFDLANHRHDLPM</sequence>
<comment type="pathway">
    <text evidence="1">Amino-acid biosynthesis; L-arginine biosynthesis; N(2)-acetyl-L-ornithine from L-glutamate: step 2/4.</text>
</comment>
<keyword evidence="6" id="KW-0067">ATP-binding</keyword>
<dbReference type="EMBL" id="LXHQ01000031">
    <property type="protein sequence ID" value="OAV25157.1"/>
    <property type="molecule type" value="Genomic_DNA"/>
</dbReference>
<evidence type="ECO:0000256" key="5">
    <source>
        <dbReference type="ARBA" id="ARBA00022777"/>
    </source>
</evidence>
<dbReference type="Proteomes" id="UP000078295">
    <property type="component" value="Unassembled WGS sequence"/>
</dbReference>
<protein>
    <recommendedName>
        <fullName evidence="2">acetylglutamate kinase</fullName>
        <ecNumber evidence="2">2.7.2.8</ecNumber>
    </recommendedName>
</protein>
<keyword evidence="5 9" id="KW-0418">Kinase</keyword>
<organism evidence="9 10">
    <name type="scientific">Moraxella catarrhalis</name>
    <name type="common">Branhamella catarrhalis</name>
    <dbReference type="NCBI Taxonomy" id="480"/>
    <lineage>
        <taxon>Bacteria</taxon>
        <taxon>Pseudomonadati</taxon>
        <taxon>Pseudomonadota</taxon>
        <taxon>Gammaproteobacteria</taxon>
        <taxon>Moraxellales</taxon>
        <taxon>Moraxellaceae</taxon>
        <taxon>Moraxella</taxon>
    </lineage>
</organism>
<evidence type="ECO:0000313" key="9">
    <source>
        <dbReference type="EMBL" id="OAV25157.1"/>
    </source>
</evidence>
<dbReference type="PRINTS" id="PR00474">
    <property type="entry name" value="GLU5KINASE"/>
</dbReference>
<evidence type="ECO:0000256" key="1">
    <source>
        <dbReference type="ARBA" id="ARBA00004828"/>
    </source>
</evidence>
<evidence type="ECO:0000256" key="2">
    <source>
        <dbReference type="ARBA" id="ARBA00013065"/>
    </source>
</evidence>
<evidence type="ECO:0000313" key="10">
    <source>
        <dbReference type="Proteomes" id="UP000078295"/>
    </source>
</evidence>
<dbReference type="GO" id="GO:0006526">
    <property type="term" value="P:L-arginine biosynthetic process"/>
    <property type="evidence" value="ECO:0007669"/>
    <property type="project" value="TreeGrafter"/>
</dbReference>
<dbReference type="InterPro" id="IPR036393">
    <property type="entry name" value="AceGlu_kinase-like_sf"/>
</dbReference>
<dbReference type="PANTHER" id="PTHR23342:SF0">
    <property type="entry name" value="N-ACETYLGLUTAMATE SYNTHASE, MITOCHONDRIAL"/>
    <property type="match status" value="1"/>
</dbReference>
<dbReference type="Pfam" id="PF00696">
    <property type="entry name" value="AA_kinase"/>
    <property type="match status" value="1"/>
</dbReference>
<dbReference type="InterPro" id="IPR001057">
    <property type="entry name" value="Glu/AcGlu_kinase"/>
</dbReference>
<dbReference type="GO" id="GO:0005524">
    <property type="term" value="F:ATP binding"/>
    <property type="evidence" value="ECO:0007669"/>
    <property type="project" value="UniProtKB-KW"/>
</dbReference>
<reference evidence="9 10" key="1">
    <citation type="journal article" date="2016" name="Genome Biol. Evol.">
        <title>Comparative Genomic Analyses of the Moraxella catarrhalis Serosensitive and Seroresistant Lineages Demonstrate Their Independent Evolution.</title>
        <authorList>
            <person name="Earl J.P."/>
            <person name="de Vries S.P."/>
            <person name="Ahmed A."/>
            <person name="Powell E."/>
            <person name="Schultz M.P."/>
            <person name="Hermans P.W."/>
            <person name="Hill D.J."/>
            <person name="Zhou Z."/>
            <person name="Constantinidou C.I."/>
            <person name="Hu F.Z."/>
            <person name="Bootsma H.J."/>
            <person name="Ehrlich G.D."/>
        </authorList>
    </citation>
    <scope>NUCLEOTIDE SEQUENCE [LARGE SCALE GENOMIC DNA]</scope>
    <source>
        <strain evidence="9 10">F23</strain>
    </source>
</reference>